<keyword evidence="2" id="KW-1185">Reference proteome</keyword>
<dbReference type="Proteomes" id="UP001501237">
    <property type="component" value="Unassembled WGS sequence"/>
</dbReference>
<name>A0ABP6QLM5_9ACTN</name>
<accession>A0ABP6QLM5</accession>
<evidence type="ECO:0000313" key="2">
    <source>
        <dbReference type="Proteomes" id="UP001501237"/>
    </source>
</evidence>
<proteinExistence type="predicted"/>
<dbReference type="EMBL" id="BAAAUV010000042">
    <property type="protein sequence ID" value="GAA3240578.1"/>
    <property type="molecule type" value="Genomic_DNA"/>
</dbReference>
<reference evidence="2" key="1">
    <citation type="journal article" date="2019" name="Int. J. Syst. Evol. Microbiol.">
        <title>The Global Catalogue of Microorganisms (GCM) 10K type strain sequencing project: providing services to taxonomists for standard genome sequencing and annotation.</title>
        <authorList>
            <consortium name="The Broad Institute Genomics Platform"/>
            <consortium name="The Broad Institute Genome Sequencing Center for Infectious Disease"/>
            <person name="Wu L."/>
            <person name="Ma J."/>
        </authorList>
    </citation>
    <scope>NUCLEOTIDE SEQUENCE [LARGE SCALE GENOMIC DNA]</scope>
    <source>
        <strain evidence="2">JCM 9377</strain>
    </source>
</reference>
<comment type="caution">
    <text evidence="1">The sequence shown here is derived from an EMBL/GenBank/DDBJ whole genome shotgun (WGS) entry which is preliminary data.</text>
</comment>
<organism evidence="1 2">
    <name type="scientific">Actinocorallia longicatena</name>
    <dbReference type="NCBI Taxonomy" id="111803"/>
    <lineage>
        <taxon>Bacteria</taxon>
        <taxon>Bacillati</taxon>
        <taxon>Actinomycetota</taxon>
        <taxon>Actinomycetes</taxon>
        <taxon>Streptosporangiales</taxon>
        <taxon>Thermomonosporaceae</taxon>
        <taxon>Actinocorallia</taxon>
    </lineage>
</organism>
<gene>
    <name evidence="1" type="ORF">GCM10010468_77320</name>
</gene>
<sequence length="95" mass="10406">MKKVHWYAIDPMGATGDINAEAALWVAIQDGPATIEDRIAELSLHPLLDAVRLRAWTYVLAVAEYRSYLPTSAVRIEDFLGPCNPTALAAKVQLA</sequence>
<dbReference type="RefSeq" id="WP_344839006.1">
    <property type="nucleotide sequence ID" value="NZ_BAAAUV010000042.1"/>
</dbReference>
<evidence type="ECO:0000313" key="1">
    <source>
        <dbReference type="EMBL" id="GAA3240578.1"/>
    </source>
</evidence>
<protein>
    <submittedName>
        <fullName evidence="1">Uncharacterized protein</fullName>
    </submittedName>
</protein>